<feature type="signal peptide" evidence="1">
    <location>
        <begin position="1"/>
        <end position="21"/>
    </location>
</feature>
<evidence type="ECO:0000313" key="3">
    <source>
        <dbReference type="Proteomes" id="UP001257909"/>
    </source>
</evidence>
<evidence type="ECO:0008006" key="4">
    <source>
        <dbReference type="Google" id="ProtNLM"/>
    </source>
</evidence>
<organism evidence="2 3">
    <name type="scientific">Rheinheimera soli</name>
    <dbReference type="NCBI Taxonomy" id="443616"/>
    <lineage>
        <taxon>Bacteria</taxon>
        <taxon>Pseudomonadati</taxon>
        <taxon>Pseudomonadota</taxon>
        <taxon>Gammaproteobacteria</taxon>
        <taxon>Chromatiales</taxon>
        <taxon>Chromatiaceae</taxon>
        <taxon>Rheinheimera</taxon>
    </lineage>
</organism>
<feature type="chain" id="PRO_5046395872" description="Nuclear transport factor 2 family protein" evidence="1">
    <location>
        <begin position="22"/>
        <end position="147"/>
    </location>
</feature>
<dbReference type="Proteomes" id="UP001257909">
    <property type="component" value="Unassembled WGS sequence"/>
</dbReference>
<dbReference type="InterPro" id="IPR032710">
    <property type="entry name" value="NTF2-like_dom_sf"/>
</dbReference>
<sequence length="147" mass="16204">MKSLVLSVALLFAFHSIPAKAQSTDAELIQQVVQSAYIDGFANLVDISAMEKGFHPSFEVLRLKDGNVEKTPIAHWIAGAKKRVENAAGAAPEIIYTGKYLQLDVTGSVAVSKLEVYKSDKLAYTDYLSLYKFDEGWRIVSKVSHSH</sequence>
<protein>
    <recommendedName>
        <fullName evidence="4">Nuclear transport factor 2 family protein</fullName>
    </recommendedName>
</protein>
<evidence type="ECO:0000256" key="1">
    <source>
        <dbReference type="SAM" id="SignalP"/>
    </source>
</evidence>
<name>A0ABU1VW02_9GAMM</name>
<keyword evidence="1" id="KW-0732">Signal</keyword>
<dbReference type="Gene3D" id="3.10.450.50">
    <property type="match status" value="1"/>
</dbReference>
<comment type="caution">
    <text evidence="2">The sequence shown here is derived from an EMBL/GenBank/DDBJ whole genome shotgun (WGS) entry which is preliminary data.</text>
</comment>
<gene>
    <name evidence="2" type="ORF">J2W69_000802</name>
</gene>
<evidence type="ECO:0000313" key="2">
    <source>
        <dbReference type="EMBL" id="MDR7119887.1"/>
    </source>
</evidence>
<dbReference type="InterPro" id="IPR039437">
    <property type="entry name" value="FrzH/put_lumazine-bd"/>
</dbReference>
<reference evidence="2 3" key="1">
    <citation type="submission" date="2023-07" db="EMBL/GenBank/DDBJ databases">
        <title>Sorghum-associated microbial communities from plants grown in Nebraska, USA.</title>
        <authorList>
            <person name="Schachtman D."/>
        </authorList>
    </citation>
    <scope>NUCLEOTIDE SEQUENCE [LARGE SCALE GENOMIC DNA]</scope>
    <source>
        <strain evidence="2 3">4138</strain>
    </source>
</reference>
<dbReference type="EMBL" id="JAVDWR010000001">
    <property type="protein sequence ID" value="MDR7119887.1"/>
    <property type="molecule type" value="Genomic_DNA"/>
</dbReference>
<keyword evidence="3" id="KW-1185">Reference proteome</keyword>
<accession>A0ABU1VW02</accession>
<dbReference type="RefSeq" id="WP_310274792.1">
    <property type="nucleotide sequence ID" value="NZ_JAVDWR010000001.1"/>
</dbReference>
<proteinExistence type="predicted"/>
<dbReference type="Pfam" id="PF12893">
    <property type="entry name" value="Lumazine_bd_2"/>
    <property type="match status" value="1"/>
</dbReference>
<dbReference type="SUPFAM" id="SSF54427">
    <property type="entry name" value="NTF2-like"/>
    <property type="match status" value="1"/>
</dbReference>